<comment type="subcellular location">
    <subcellularLocation>
        <location evidence="11">Golgi apparatus</location>
        <location evidence="11">Golgi stack membrane</location>
        <topology evidence="11">Single-pass type II membrane protein</topology>
    </subcellularLocation>
    <subcellularLocation>
        <location evidence="1">Membrane</location>
        <topology evidence="1">Single-pass membrane protein</topology>
    </subcellularLocation>
</comment>
<protein>
    <recommendedName>
        <fullName evidence="11">Fucosyltransferase</fullName>
        <ecNumber evidence="11">2.4.1.-</ecNumber>
    </recommendedName>
</protein>
<evidence type="ECO:0000256" key="7">
    <source>
        <dbReference type="ARBA" id="ARBA00022968"/>
    </source>
</evidence>
<reference evidence="15" key="1">
    <citation type="submission" date="2003-08" db="EMBL/GenBank/DDBJ databases">
        <authorList>
            <person name="Birren B."/>
            <person name="Nusbaum C."/>
            <person name="Abebe A."/>
            <person name="Abouelleil A."/>
            <person name="Adekoya E."/>
            <person name="Ait-zahra M."/>
            <person name="Allen N."/>
            <person name="Allen T."/>
            <person name="An P."/>
            <person name="Anderson M."/>
            <person name="Anderson S."/>
            <person name="Arachchi H."/>
            <person name="Armbruster J."/>
            <person name="Bachantsang P."/>
            <person name="Baldwin J."/>
            <person name="Barry A."/>
            <person name="Bayul T."/>
            <person name="Blitshsteyn B."/>
            <person name="Bloom T."/>
            <person name="Blye J."/>
            <person name="Boguslavskiy L."/>
            <person name="Borowsky M."/>
            <person name="Boukhgalter B."/>
            <person name="Brunache A."/>
            <person name="Butler J."/>
            <person name="Calixte N."/>
            <person name="Calvo S."/>
            <person name="Camarata J."/>
            <person name="Campo K."/>
            <person name="Chang J."/>
            <person name="Cheshatsang Y."/>
            <person name="Citroen M."/>
            <person name="Collymore A."/>
            <person name="Considine T."/>
            <person name="Cook A."/>
            <person name="Cooke P."/>
            <person name="Corum B."/>
            <person name="Cuomo C."/>
            <person name="David R."/>
            <person name="Dawoe T."/>
            <person name="Degray S."/>
            <person name="Dodge S."/>
            <person name="Dooley K."/>
            <person name="Dorje P."/>
            <person name="Dorjee K."/>
            <person name="Dorris L."/>
            <person name="Duffey N."/>
            <person name="Dupes A."/>
            <person name="Elkins T."/>
            <person name="Engels R."/>
            <person name="Erickson J."/>
            <person name="Farina A."/>
            <person name="Faro S."/>
            <person name="Ferreira P."/>
            <person name="Fischer H."/>
            <person name="Fitzgerald M."/>
            <person name="Foley K."/>
            <person name="Gage D."/>
            <person name="Galagan J."/>
            <person name="Gearin G."/>
            <person name="Gnerre S."/>
            <person name="Gnirke A."/>
            <person name="Goyette A."/>
            <person name="Graham J."/>
            <person name="Grandbois E."/>
            <person name="Gyaltsen K."/>
            <person name="Hafez N."/>
            <person name="Hagopian D."/>
            <person name="Hagos B."/>
            <person name="Hall J."/>
            <person name="Hatcher B."/>
            <person name="Heller A."/>
            <person name="Higgins H."/>
            <person name="Honan T."/>
            <person name="Horn A."/>
            <person name="Houde N."/>
            <person name="Hughes L."/>
            <person name="Hulme W."/>
            <person name="Husby E."/>
            <person name="Iliev I."/>
            <person name="Jaffe D."/>
            <person name="Jones C."/>
            <person name="Kamal M."/>
            <person name="Kamat A."/>
            <person name="Kamvysselis M."/>
            <person name="Karlsson E."/>
            <person name="Kells C."/>
            <person name="Kieu A."/>
            <person name="Kisner P."/>
            <person name="Kodira C."/>
            <person name="Kulbokas E."/>
            <person name="Labutti K."/>
            <person name="Lama D."/>
            <person name="Landers T."/>
            <person name="Leger J."/>
            <person name="Levine S."/>
            <person name="Lewis D."/>
            <person name="Lewis T."/>
            <person name="Lindblad-toh K."/>
            <person name="Liu X."/>
            <person name="Lokyitsang T."/>
            <person name="Lokyitsang Y."/>
            <person name="Lucien O."/>
            <person name="Lui A."/>
            <person name="Ma L.J."/>
            <person name="Mabbitt R."/>
            <person name="Macdonald J."/>
            <person name="Maclean C."/>
            <person name="Major J."/>
            <person name="Manning J."/>
            <person name="Marabella R."/>
            <person name="Maru K."/>
            <person name="Matthews C."/>
            <person name="Mauceli E."/>
            <person name="Mccarthy M."/>
            <person name="Mcdonough S."/>
            <person name="Mcghee T."/>
            <person name="Meldrim J."/>
            <person name="Meneus L."/>
            <person name="Mesirov J."/>
            <person name="Mihalev A."/>
            <person name="Mihova T."/>
            <person name="Mikkelsen T."/>
            <person name="Mlenga V."/>
            <person name="Moru K."/>
            <person name="Mozes J."/>
            <person name="Mulrain L."/>
            <person name="Munson G."/>
            <person name="Naylor J."/>
            <person name="Newes C."/>
            <person name="Nguyen C."/>
            <person name="Nguyen N."/>
            <person name="Nguyen T."/>
            <person name="Nicol R."/>
            <person name="Nielsen C."/>
            <person name="Nizzari M."/>
            <person name="Norbu C."/>
            <person name="Norbu N."/>
            <person name="O'donnell P."/>
            <person name="Okoawo O."/>
            <person name="O'leary S."/>
            <person name="Omotosho B."/>
            <person name="O'neill K."/>
            <person name="Osman S."/>
            <person name="Parker S."/>
            <person name="Perrin D."/>
            <person name="Phunkhang P."/>
            <person name="Piqani B."/>
            <person name="Purcell S."/>
            <person name="Rachupka T."/>
            <person name="Ramasamy U."/>
            <person name="Rameau R."/>
            <person name="Ray V."/>
            <person name="Raymond C."/>
            <person name="Retta R."/>
            <person name="Richardson S."/>
            <person name="Rise C."/>
            <person name="Rodriguez J."/>
            <person name="Rogers J."/>
            <person name="Rogov P."/>
            <person name="Rutman M."/>
            <person name="Schupbach R."/>
            <person name="Seaman C."/>
            <person name="Settipalli S."/>
            <person name="Sharpe T."/>
            <person name="Sheridan J."/>
            <person name="Sherpa N."/>
            <person name="Shi J."/>
            <person name="Smirnov S."/>
            <person name="Smith C."/>
            <person name="Sougnez C."/>
            <person name="Spencer B."/>
            <person name="Stalker J."/>
            <person name="Stange-thomann N."/>
            <person name="Stavropoulos S."/>
            <person name="Stetson K."/>
            <person name="Stone C."/>
            <person name="Stone S."/>
            <person name="Stubbs M."/>
            <person name="Talamas J."/>
            <person name="Tchuinga P."/>
            <person name="Tenzing P."/>
            <person name="Tesfaye S."/>
            <person name="Theodore J."/>
            <person name="Thoulutsang Y."/>
            <person name="Topham K."/>
            <person name="Towey S."/>
            <person name="Tsamla T."/>
            <person name="Tsomo N."/>
            <person name="Vallee D."/>
            <person name="Vassiliev H."/>
            <person name="Venkataraman V."/>
            <person name="Vinson J."/>
            <person name="Vo A."/>
            <person name="Wade C."/>
            <person name="Wang S."/>
            <person name="Wangchuk T."/>
            <person name="Wangdi T."/>
            <person name="Whittaker C."/>
            <person name="Wilkinson J."/>
            <person name="Wu Y."/>
            <person name="Wyman D."/>
            <person name="Yadav S."/>
            <person name="Yang S."/>
            <person name="Yang X."/>
            <person name="Yeager S."/>
            <person name="Yee E."/>
            <person name="Young G."/>
            <person name="Zainoun J."/>
            <person name="Zembeck L."/>
            <person name="Zimmer A."/>
            <person name="Zody M."/>
            <person name="Lander E."/>
        </authorList>
    </citation>
    <scope>NUCLEOTIDE SEQUENCE [LARGE SCALE GENOMIC DNA]</scope>
</reference>
<dbReference type="PANTHER" id="PTHR11929">
    <property type="entry name" value="ALPHA- 1,3 -FUCOSYLTRANSFERASE"/>
    <property type="match status" value="1"/>
</dbReference>
<reference evidence="14" key="2">
    <citation type="submission" date="2025-08" db="UniProtKB">
        <authorList>
            <consortium name="Ensembl"/>
        </authorList>
    </citation>
    <scope>IDENTIFICATION</scope>
</reference>
<feature type="transmembrane region" description="Helical" evidence="11">
    <location>
        <begin position="7"/>
        <end position="24"/>
    </location>
</feature>
<comment type="similarity">
    <text evidence="3 11">Belongs to the glycosyltransferase 10 family.</text>
</comment>
<dbReference type="SUPFAM" id="SSF53756">
    <property type="entry name" value="UDP-Glycosyltransferase/glycogen phosphorylase"/>
    <property type="match status" value="1"/>
</dbReference>
<evidence type="ECO:0000259" key="13">
    <source>
        <dbReference type="Pfam" id="PF17039"/>
    </source>
</evidence>
<evidence type="ECO:0000256" key="6">
    <source>
        <dbReference type="ARBA" id="ARBA00022692"/>
    </source>
</evidence>
<evidence type="ECO:0000313" key="14">
    <source>
        <dbReference type="Ensembl" id="ENSCSAVP00000019985.1"/>
    </source>
</evidence>
<keyword evidence="6 11" id="KW-0812">Transmembrane</keyword>
<name>H2ZQW9_CIOSA</name>
<keyword evidence="10" id="KW-0325">Glycoprotein</keyword>
<keyword evidence="9 11" id="KW-0472">Membrane</keyword>
<dbReference type="UniPathway" id="UPA00378"/>
<dbReference type="InParanoid" id="H2ZQW9"/>
<accession>H2ZQW9</accession>
<dbReference type="GeneTree" id="ENSGT00940000159014"/>
<dbReference type="Proteomes" id="UP000007875">
    <property type="component" value="Unassembled WGS sequence"/>
</dbReference>
<evidence type="ECO:0000256" key="10">
    <source>
        <dbReference type="ARBA" id="ARBA00023180"/>
    </source>
</evidence>
<dbReference type="eggNOG" id="KOG2619">
    <property type="taxonomic scope" value="Eukaryota"/>
</dbReference>
<keyword evidence="15" id="KW-1185">Reference proteome</keyword>
<evidence type="ECO:0000256" key="8">
    <source>
        <dbReference type="ARBA" id="ARBA00022989"/>
    </source>
</evidence>
<evidence type="ECO:0000256" key="1">
    <source>
        <dbReference type="ARBA" id="ARBA00004167"/>
    </source>
</evidence>
<dbReference type="Pfam" id="PF00852">
    <property type="entry name" value="Glyco_transf_10"/>
    <property type="match status" value="1"/>
</dbReference>
<dbReference type="Pfam" id="PF17039">
    <property type="entry name" value="Glyco_tran_10_N"/>
    <property type="match status" value="1"/>
</dbReference>
<organism evidence="14 15">
    <name type="scientific">Ciona savignyi</name>
    <name type="common">Pacific transparent sea squirt</name>
    <dbReference type="NCBI Taxonomy" id="51511"/>
    <lineage>
        <taxon>Eukaryota</taxon>
        <taxon>Metazoa</taxon>
        <taxon>Chordata</taxon>
        <taxon>Tunicata</taxon>
        <taxon>Ascidiacea</taxon>
        <taxon>Phlebobranchia</taxon>
        <taxon>Cionidae</taxon>
        <taxon>Ciona</taxon>
    </lineage>
</organism>
<evidence type="ECO:0000256" key="5">
    <source>
        <dbReference type="ARBA" id="ARBA00022679"/>
    </source>
</evidence>
<dbReference type="InterPro" id="IPR055270">
    <property type="entry name" value="Glyco_tran_10_C"/>
</dbReference>
<dbReference type="STRING" id="51511.ENSCSAVP00000019985"/>
<dbReference type="InterPro" id="IPR031481">
    <property type="entry name" value="Glyco_tran_10_N"/>
</dbReference>
<proteinExistence type="inferred from homology"/>
<dbReference type="AlphaFoldDB" id="H2ZQW9"/>
<comment type="pathway">
    <text evidence="2">Protein modification; protein glycosylation.</text>
</comment>
<dbReference type="PANTHER" id="PTHR11929:SF145">
    <property type="entry name" value="ALPHA-(1,3)-FUCOSYLTRANSFERASE FUT-1"/>
    <property type="match status" value="1"/>
</dbReference>
<evidence type="ECO:0000256" key="4">
    <source>
        <dbReference type="ARBA" id="ARBA00022676"/>
    </source>
</evidence>
<dbReference type="InterPro" id="IPR038577">
    <property type="entry name" value="GT10-like_C_sf"/>
</dbReference>
<dbReference type="GO" id="GO:0046920">
    <property type="term" value="F:alpha-(1-&gt;3)-fucosyltransferase activity"/>
    <property type="evidence" value="ECO:0007669"/>
    <property type="project" value="TreeGrafter"/>
</dbReference>
<keyword evidence="5 11" id="KW-0808">Transferase</keyword>
<keyword evidence="7" id="KW-0735">Signal-anchor</keyword>
<evidence type="ECO:0000256" key="2">
    <source>
        <dbReference type="ARBA" id="ARBA00004922"/>
    </source>
</evidence>
<evidence type="ECO:0000259" key="12">
    <source>
        <dbReference type="Pfam" id="PF00852"/>
    </source>
</evidence>
<dbReference type="EC" id="2.4.1.-" evidence="11"/>
<feature type="domain" description="Fucosyltransferase C-terminal" evidence="12">
    <location>
        <begin position="175"/>
        <end position="356"/>
    </location>
</feature>
<dbReference type="Gene3D" id="3.40.50.11660">
    <property type="entry name" value="Glycosyl transferase family 10, C-terminal domain"/>
    <property type="match status" value="1"/>
</dbReference>
<keyword evidence="8 11" id="KW-1133">Transmembrane helix</keyword>
<dbReference type="InterPro" id="IPR001503">
    <property type="entry name" value="Glyco_trans_10"/>
</dbReference>
<evidence type="ECO:0000256" key="11">
    <source>
        <dbReference type="RuleBase" id="RU003832"/>
    </source>
</evidence>
<reference evidence="14" key="3">
    <citation type="submission" date="2025-09" db="UniProtKB">
        <authorList>
            <consortium name="Ensembl"/>
        </authorList>
    </citation>
    <scope>IDENTIFICATION</scope>
</reference>
<evidence type="ECO:0000256" key="3">
    <source>
        <dbReference type="ARBA" id="ARBA00008919"/>
    </source>
</evidence>
<dbReference type="FunFam" id="3.40.50.11660:FF:000007">
    <property type="entry name" value="alpha-(1,3)-fucosyltransferase 6-like"/>
    <property type="match status" value="1"/>
</dbReference>
<evidence type="ECO:0000313" key="15">
    <source>
        <dbReference type="Proteomes" id="UP000007875"/>
    </source>
</evidence>
<dbReference type="Ensembl" id="ENSCSAVT00000020199.1">
    <property type="protein sequence ID" value="ENSCSAVP00000019985.1"/>
    <property type="gene ID" value="ENSCSAVG00000011726.1"/>
</dbReference>
<sequence length="369" mass="43119">IKMKTQRCFFVVLLICVVGLFFIWNNTLSVIQNKNQPRINAKQQDSLILCWRHRWGIPTEGHAEGTRIGECEITYNRSRIAEAGAVVFHYTGLDKEEMPWKHYRYPDQYFVYTSLEAPNYVMHGEHKSLNQFNGGFINWTMTYRRDSNVFCPYFSSHVARPVFLRDQAWLNSTLEKKTKMALWVVSNCDLLRGSRLRMDYVTKLVEAGLPVDRYGKCFNNKEEFAGMSSKDLNSYKFYLSFENAENCKDYVTEKFCQKGLEDGRVPVVWGPKKSDVEQLAPPGSFIHADDFESPAKLAAYLLYLDKNDTAYREYFKWVEYPGEEMERIKKLYARTREEVLCDKLLSNPSPNIVESVTDFFYNSESKECL</sequence>
<keyword evidence="4 11" id="KW-0328">Glycosyltransferase</keyword>
<evidence type="ECO:0000256" key="9">
    <source>
        <dbReference type="ARBA" id="ARBA00023136"/>
    </source>
</evidence>
<dbReference type="GO" id="GO:0032580">
    <property type="term" value="C:Golgi cisterna membrane"/>
    <property type="evidence" value="ECO:0007669"/>
    <property type="project" value="UniProtKB-SubCell"/>
</dbReference>
<feature type="domain" description="Fucosyltransferase N-terminal" evidence="13">
    <location>
        <begin position="44"/>
        <end position="153"/>
    </location>
</feature>
<keyword evidence="11" id="KW-0333">Golgi apparatus</keyword>